<evidence type="ECO:0000313" key="8">
    <source>
        <dbReference type="EMBL" id="KAF5828876.1"/>
    </source>
</evidence>
<keyword evidence="4" id="KW-0804">Transcription</keyword>
<evidence type="ECO:0000256" key="6">
    <source>
        <dbReference type="SAM" id="MobiDB-lite"/>
    </source>
</evidence>
<evidence type="ECO:0000256" key="1">
    <source>
        <dbReference type="ARBA" id="ARBA00004123"/>
    </source>
</evidence>
<evidence type="ECO:0000256" key="4">
    <source>
        <dbReference type="ARBA" id="ARBA00023163"/>
    </source>
</evidence>
<gene>
    <name evidence="8" type="ORF">DUNSADRAFT_16862</name>
</gene>
<evidence type="ECO:0000256" key="3">
    <source>
        <dbReference type="ARBA" id="ARBA00023125"/>
    </source>
</evidence>
<keyword evidence="3" id="KW-0238">DNA-binding</keyword>
<dbReference type="InterPro" id="IPR001471">
    <property type="entry name" value="AP2/ERF_dom"/>
</dbReference>
<protein>
    <recommendedName>
        <fullName evidence="7">AP2/ERF domain-containing protein</fullName>
    </recommendedName>
</protein>
<feature type="region of interest" description="Disordered" evidence="6">
    <location>
        <begin position="1"/>
        <end position="86"/>
    </location>
</feature>
<dbReference type="PROSITE" id="PS51032">
    <property type="entry name" value="AP2_ERF"/>
    <property type="match status" value="1"/>
</dbReference>
<keyword evidence="5" id="KW-0539">Nucleus</keyword>
<feature type="domain" description="AP2/ERF" evidence="7">
    <location>
        <begin position="64"/>
        <end position="121"/>
    </location>
</feature>
<dbReference type="InterPro" id="IPR036955">
    <property type="entry name" value="AP2/ERF_dom_sf"/>
</dbReference>
<keyword evidence="2" id="KW-0805">Transcription regulation</keyword>
<dbReference type="Gene3D" id="3.30.730.10">
    <property type="entry name" value="AP2/ERF domain"/>
    <property type="match status" value="1"/>
</dbReference>
<evidence type="ECO:0000313" key="9">
    <source>
        <dbReference type="Proteomes" id="UP000815325"/>
    </source>
</evidence>
<accession>A0ABQ7G2P2</accession>
<organism evidence="8 9">
    <name type="scientific">Dunaliella salina</name>
    <name type="common">Green alga</name>
    <name type="synonym">Protococcus salinus</name>
    <dbReference type="NCBI Taxonomy" id="3046"/>
    <lineage>
        <taxon>Eukaryota</taxon>
        <taxon>Viridiplantae</taxon>
        <taxon>Chlorophyta</taxon>
        <taxon>core chlorophytes</taxon>
        <taxon>Chlorophyceae</taxon>
        <taxon>CS clade</taxon>
        <taxon>Chlamydomonadales</taxon>
        <taxon>Dunaliellaceae</taxon>
        <taxon>Dunaliella</taxon>
    </lineage>
</organism>
<feature type="compositionally biased region" description="Low complexity" evidence="6">
    <location>
        <begin position="14"/>
        <end position="32"/>
    </location>
</feature>
<evidence type="ECO:0000256" key="5">
    <source>
        <dbReference type="ARBA" id="ARBA00023242"/>
    </source>
</evidence>
<comment type="caution">
    <text evidence="8">The sequence shown here is derived from an EMBL/GenBank/DDBJ whole genome shotgun (WGS) entry which is preliminary data.</text>
</comment>
<keyword evidence="9" id="KW-1185">Reference proteome</keyword>
<evidence type="ECO:0000256" key="2">
    <source>
        <dbReference type="ARBA" id="ARBA00023015"/>
    </source>
</evidence>
<dbReference type="Proteomes" id="UP000815325">
    <property type="component" value="Unassembled WGS sequence"/>
</dbReference>
<reference evidence="8" key="1">
    <citation type="submission" date="2017-08" db="EMBL/GenBank/DDBJ databases">
        <authorList>
            <person name="Polle J.E."/>
            <person name="Barry K."/>
            <person name="Cushman J."/>
            <person name="Schmutz J."/>
            <person name="Tran D."/>
            <person name="Hathwaick L.T."/>
            <person name="Yim W.C."/>
            <person name="Jenkins J."/>
            <person name="Mckie-Krisberg Z.M."/>
            <person name="Prochnik S."/>
            <person name="Lindquist E."/>
            <person name="Dockter R.B."/>
            <person name="Adam C."/>
            <person name="Molina H."/>
            <person name="Bunkerborg J."/>
            <person name="Jin E."/>
            <person name="Buchheim M."/>
            <person name="Magnuson J."/>
        </authorList>
    </citation>
    <scope>NUCLEOTIDE SEQUENCE</scope>
    <source>
        <strain evidence="8">CCAP 19/18</strain>
    </source>
</reference>
<dbReference type="EMBL" id="MU070234">
    <property type="protein sequence ID" value="KAF5828876.1"/>
    <property type="molecule type" value="Genomic_DNA"/>
</dbReference>
<sequence>MQFSSTKSDEASTSDLQQVSSQQPLPNSSNPQTANPGGARRRFVSDGKKPRARAPGPQSIKSSPYIGVSLVKNTPSRQRKPGGPTKWEAHIWCRDENEGRGRQLHLGAYGNEEQAARYANN</sequence>
<comment type="subcellular location">
    <subcellularLocation>
        <location evidence="1">Nucleus</location>
    </subcellularLocation>
</comment>
<proteinExistence type="predicted"/>
<name>A0ABQ7G2P2_DUNSA</name>
<evidence type="ECO:0000259" key="7">
    <source>
        <dbReference type="PROSITE" id="PS51032"/>
    </source>
</evidence>